<dbReference type="InterPro" id="IPR050789">
    <property type="entry name" value="Diverse_Enzym_Activities"/>
</dbReference>
<feature type="domain" description="Beta-lactamase-related" evidence="1">
    <location>
        <begin position="46"/>
        <end position="329"/>
    </location>
</feature>
<dbReference type="Gene3D" id="3.40.710.10">
    <property type="entry name" value="DD-peptidase/beta-lactamase superfamily"/>
    <property type="match status" value="1"/>
</dbReference>
<sequence length="357" mass="39736">MEERTHSTDQHDGWVVSPPDAAGMDADLLGGLARQFEAWDEANLHAALMVRRGKLVYERYFTGDDKAWATPLGRVAYHASLKHDLRSITKSITSLLFGIALDQGLIEDLDQPVFDFFPEYADLNTAEKAQINLRHLLTMSAGLAWNEDIPYSNPANSERRMIDAPDPYRYVLEQPTIRPAGAAYTYNGGLTALLAAVLQKAFGYPIDVLARKTLFTSLGIQDVEWVRYADGTPNAVSGLRMRPRDVAKVGQLVLDGGVWKGTQIVSKDWIEESTSSHINGVGLFFYGFQWWLGRSLVNRQEIKWISAVGYGGQRMYIVPSMELVVVVMAGLYDNPVLQSMVPEIILRRYALPAALAA</sequence>
<comment type="caution">
    <text evidence="2">The sequence shown here is derived from an EMBL/GenBank/DDBJ whole genome shotgun (WGS) entry which is preliminary data.</text>
</comment>
<keyword evidence="3" id="KW-1185">Reference proteome</keyword>
<dbReference type="SUPFAM" id="SSF56601">
    <property type="entry name" value="beta-lactamase/transpeptidase-like"/>
    <property type="match status" value="1"/>
</dbReference>
<evidence type="ECO:0000313" key="3">
    <source>
        <dbReference type="Proteomes" id="UP001549204"/>
    </source>
</evidence>
<evidence type="ECO:0000259" key="1">
    <source>
        <dbReference type="Pfam" id="PF00144"/>
    </source>
</evidence>
<dbReference type="InterPro" id="IPR012338">
    <property type="entry name" value="Beta-lactam/transpept-like"/>
</dbReference>
<reference evidence="2 3" key="1">
    <citation type="submission" date="2024-06" db="EMBL/GenBank/DDBJ databases">
        <title>Genomic Encyclopedia of Type Strains, Phase IV (KMG-IV): sequencing the most valuable type-strain genomes for metagenomic binning, comparative biology and taxonomic classification.</title>
        <authorList>
            <person name="Goeker M."/>
        </authorList>
    </citation>
    <scope>NUCLEOTIDE SEQUENCE [LARGE SCALE GENOMIC DNA]</scope>
    <source>
        <strain evidence="2 3">DSM 100022</strain>
    </source>
</reference>
<dbReference type="Proteomes" id="UP001549204">
    <property type="component" value="Unassembled WGS sequence"/>
</dbReference>
<dbReference type="PANTHER" id="PTHR43283:SF7">
    <property type="entry name" value="BETA-LACTAMASE-RELATED DOMAIN-CONTAINING PROTEIN"/>
    <property type="match status" value="1"/>
</dbReference>
<dbReference type="EMBL" id="JBEPMC010000008">
    <property type="protein sequence ID" value="MET3581475.1"/>
    <property type="molecule type" value="Genomic_DNA"/>
</dbReference>
<proteinExistence type="predicted"/>
<evidence type="ECO:0000313" key="2">
    <source>
        <dbReference type="EMBL" id="MET3581475.1"/>
    </source>
</evidence>
<accession>A0ABV2GT67</accession>
<gene>
    <name evidence="2" type="ORF">ABID19_004526</name>
</gene>
<dbReference type="RefSeq" id="WP_354493125.1">
    <property type="nucleotide sequence ID" value="NZ_JBEPMC010000008.1"/>
</dbReference>
<dbReference type="Pfam" id="PF00144">
    <property type="entry name" value="Beta-lactamase"/>
    <property type="match status" value="1"/>
</dbReference>
<protein>
    <submittedName>
        <fullName evidence="2">CubicO group peptidase (Beta-lactamase class C family)</fullName>
    </submittedName>
</protein>
<dbReference type="PANTHER" id="PTHR43283">
    <property type="entry name" value="BETA-LACTAMASE-RELATED"/>
    <property type="match status" value="1"/>
</dbReference>
<dbReference type="InterPro" id="IPR001466">
    <property type="entry name" value="Beta-lactam-related"/>
</dbReference>
<name>A0ABV2GT67_9HYPH</name>
<organism evidence="2 3">
    <name type="scientific">Mesorhizobium robiniae</name>
    <dbReference type="NCBI Taxonomy" id="559315"/>
    <lineage>
        <taxon>Bacteria</taxon>
        <taxon>Pseudomonadati</taxon>
        <taxon>Pseudomonadota</taxon>
        <taxon>Alphaproteobacteria</taxon>
        <taxon>Hyphomicrobiales</taxon>
        <taxon>Phyllobacteriaceae</taxon>
        <taxon>Mesorhizobium</taxon>
    </lineage>
</organism>